<dbReference type="InterPro" id="IPR013783">
    <property type="entry name" value="Ig-like_fold"/>
</dbReference>
<dbReference type="Gene3D" id="2.60.40.10">
    <property type="entry name" value="Immunoglobulins"/>
    <property type="match status" value="4"/>
</dbReference>
<dbReference type="Proteomes" id="UP000631576">
    <property type="component" value="Unassembled WGS sequence"/>
</dbReference>
<gene>
    <name evidence="8" type="ORF">H8S40_09740</name>
</gene>
<keyword evidence="3 5" id="KW-0732">Signal</keyword>
<keyword evidence="4" id="KW-1133">Transmembrane helix</keyword>
<feature type="chain" id="PRO_5046775433" evidence="5">
    <location>
        <begin position="27"/>
        <end position="752"/>
    </location>
</feature>
<dbReference type="SUPFAM" id="SSF49478">
    <property type="entry name" value="Cna protein B-type domain"/>
    <property type="match status" value="1"/>
</dbReference>
<keyword evidence="2" id="KW-0964">Secreted</keyword>
<dbReference type="InterPro" id="IPR046751">
    <property type="entry name" value="TED_2"/>
</dbReference>
<evidence type="ECO:0000259" key="7">
    <source>
        <dbReference type="Pfam" id="PF20610"/>
    </source>
</evidence>
<feature type="domain" description="Thioester" evidence="7">
    <location>
        <begin position="95"/>
        <end position="209"/>
    </location>
</feature>
<sequence>MKKGKFLFAITGTIILLLQSILPAVAIDESEDLKNIKAELESMIPEEELGKYGKGEVIGEAYIDQEESYCEEKNPEEAEERIMLLSAVGSPAVITPGAGHSYGSWGTCEFSVKTQTGTYLGFCAEPNSTTPSGTFSVSELNSDIIKALILCYVIPELYENLGKNIFNERDRNTYAYCHAAVGYAYCGSLTGLSASMAQGIKNMVAVTQNQMATNGTLQRYMSEYKTYVAYNAQQDIVWVERAPKGNIRVLKTSTKPGITNGNTCYSLNGAVYGVYTDQACTNQVATLTTDKDGNSNVAQLDANTYWVKEIKVPIGYAWNHTVYNVTICSGETAVVKVSDAPTMNPVEILLKKVDAETWQNVPQGHGTFEGALFDVKFYAGNYESDPQQQGIKPVRSWVIRTDSEGVGKLRNEYRESGDEFYTMDNGEIAFPLGTVVIQEIAAPEGYQINPEVIVRKITSENKGEEIVDSYQNAQIPEQVLTLDIVKVQKETMTPIAGAKFIHTMPDGSREEVMTDGQGKAALKGLIRGEHMVEESFVPDGYTRNPGKIRFQISGNNQIELKENTSTVQSGKIQFEKTVRGAALRVEDACAPYKLLIDKKNEDGKKLKDAEFTLYQDKECKKKITCSKTNENGEAKFEGLAVGETYFIKETKAPQGYRIPVNLDGSDKIYEISVASNPMENIFTCQIDQKIYQLEDSKSIISGTKAERIVTIEVVNYKGNKLPKTGSDWNLLILTAGIACVLGAIWWKTPYKK</sequence>
<dbReference type="InterPro" id="IPR041033">
    <property type="entry name" value="SpaA_PFL_dom_1"/>
</dbReference>
<comment type="similarity">
    <text evidence="1">Belongs to the serine-aspartate repeat-containing protein (SDr) family.</text>
</comment>
<feature type="transmembrane region" description="Helical" evidence="4">
    <location>
        <begin position="728"/>
        <end position="746"/>
    </location>
</feature>
<name>A0ABR7GAB0_9FIRM</name>
<evidence type="ECO:0000256" key="5">
    <source>
        <dbReference type="SAM" id="SignalP"/>
    </source>
</evidence>
<protein>
    <submittedName>
        <fullName evidence="8">LPXTG cell wall anchor domain-containing protein</fullName>
    </submittedName>
</protein>
<feature type="domain" description="SpaA-like prealbumin fold" evidence="6">
    <location>
        <begin position="262"/>
        <end position="339"/>
    </location>
</feature>
<comment type="caution">
    <text evidence="8">The sequence shown here is derived from an EMBL/GenBank/DDBJ whole genome shotgun (WGS) entry which is preliminary data.</text>
</comment>
<keyword evidence="4" id="KW-0812">Transmembrane</keyword>
<feature type="domain" description="SpaA-like prealbumin fold" evidence="6">
    <location>
        <begin position="482"/>
        <end position="560"/>
    </location>
</feature>
<evidence type="ECO:0000313" key="9">
    <source>
        <dbReference type="Proteomes" id="UP000631576"/>
    </source>
</evidence>
<dbReference type="PANTHER" id="PTHR36108">
    <property type="entry name" value="COLOSSIN-B-RELATED"/>
    <property type="match status" value="1"/>
</dbReference>
<feature type="signal peptide" evidence="5">
    <location>
        <begin position="1"/>
        <end position="26"/>
    </location>
</feature>
<proteinExistence type="inferred from homology"/>
<evidence type="ECO:0000256" key="1">
    <source>
        <dbReference type="ARBA" id="ARBA00007257"/>
    </source>
</evidence>
<accession>A0ABR7GAB0</accession>
<keyword evidence="9" id="KW-1185">Reference proteome</keyword>
<reference evidence="8 9" key="1">
    <citation type="submission" date="2020-08" db="EMBL/GenBank/DDBJ databases">
        <title>Genome public.</title>
        <authorList>
            <person name="Liu C."/>
            <person name="Sun Q."/>
        </authorList>
    </citation>
    <scope>NUCLEOTIDE SEQUENCE [LARGE SCALE GENOMIC DNA]</scope>
    <source>
        <strain evidence="8 9">NSJ-13</strain>
    </source>
</reference>
<evidence type="ECO:0000256" key="4">
    <source>
        <dbReference type="SAM" id="Phobius"/>
    </source>
</evidence>
<dbReference type="EMBL" id="JACOPE010000001">
    <property type="protein sequence ID" value="MBC5683845.1"/>
    <property type="molecule type" value="Genomic_DNA"/>
</dbReference>
<dbReference type="RefSeq" id="WP_186865156.1">
    <property type="nucleotide sequence ID" value="NZ_JACOPE010000001.1"/>
</dbReference>
<keyword evidence="4" id="KW-0472">Membrane</keyword>
<feature type="domain" description="SpaA-like prealbumin fold" evidence="6">
    <location>
        <begin position="594"/>
        <end position="658"/>
    </location>
</feature>
<organism evidence="8 9">
    <name type="scientific">Ruminococcus hominis</name>
    <dbReference type="NCBI Taxonomy" id="2763065"/>
    <lineage>
        <taxon>Bacteria</taxon>
        <taxon>Bacillati</taxon>
        <taxon>Bacillota</taxon>
        <taxon>Clostridia</taxon>
        <taxon>Eubacteriales</taxon>
        <taxon>Oscillospiraceae</taxon>
        <taxon>Ruminococcus</taxon>
    </lineage>
</organism>
<evidence type="ECO:0000259" key="6">
    <source>
        <dbReference type="Pfam" id="PF17802"/>
    </source>
</evidence>
<evidence type="ECO:0000256" key="3">
    <source>
        <dbReference type="ARBA" id="ARBA00022729"/>
    </source>
</evidence>
<evidence type="ECO:0000313" key="8">
    <source>
        <dbReference type="EMBL" id="MBC5683845.1"/>
    </source>
</evidence>
<dbReference type="NCBIfam" id="TIGR01167">
    <property type="entry name" value="LPXTG_anchor"/>
    <property type="match status" value="1"/>
</dbReference>
<dbReference type="PANTHER" id="PTHR36108:SF13">
    <property type="entry name" value="COLOSSIN-B-RELATED"/>
    <property type="match status" value="1"/>
</dbReference>
<dbReference type="Pfam" id="PF20610">
    <property type="entry name" value="TED_2"/>
    <property type="match status" value="1"/>
</dbReference>
<dbReference type="Pfam" id="PF17802">
    <property type="entry name" value="SpaA"/>
    <property type="match status" value="3"/>
</dbReference>
<evidence type="ECO:0000256" key="2">
    <source>
        <dbReference type="ARBA" id="ARBA00022525"/>
    </source>
</evidence>